<evidence type="ECO:0000256" key="4">
    <source>
        <dbReference type="ARBA" id="ARBA00022968"/>
    </source>
</evidence>
<dbReference type="Pfam" id="PF16317">
    <property type="entry name" value="Glyco_hydro_99"/>
    <property type="match status" value="1"/>
</dbReference>
<evidence type="ECO:0000256" key="5">
    <source>
        <dbReference type="ARBA" id="ARBA00022989"/>
    </source>
</evidence>
<protein>
    <submittedName>
        <fullName evidence="9">Uncharacterized protein</fullName>
    </submittedName>
</protein>
<name>A0A1F5GE07_9BACT</name>
<accession>A0A1F5GE07</accession>
<evidence type="ECO:0000256" key="1">
    <source>
        <dbReference type="ARBA" id="ARBA00004323"/>
    </source>
</evidence>
<dbReference type="PANTHER" id="PTHR13572:SF4">
    <property type="entry name" value="RE57134P"/>
    <property type="match status" value="1"/>
</dbReference>
<evidence type="ECO:0000256" key="2">
    <source>
        <dbReference type="ARBA" id="ARBA00022692"/>
    </source>
</evidence>
<dbReference type="Proteomes" id="UP000177124">
    <property type="component" value="Unassembled WGS sequence"/>
</dbReference>
<dbReference type="STRING" id="1797716.A3D07_03515"/>
<proteinExistence type="predicted"/>
<evidence type="ECO:0000256" key="8">
    <source>
        <dbReference type="SAM" id="Phobius"/>
    </source>
</evidence>
<dbReference type="Gene3D" id="3.20.20.80">
    <property type="entry name" value="Glycosidases"/>
    <property type="match status" value="1"/>
</dbReference>
<keyword evidence="5 8" id="KW-1133">Transmembrane helix</keyword>
<comment type="subcellular location">
    <subcellularLocation>
        <location evidence="1">Golgi apparatus membrane</location>
        <topology evidence="1">Single-pass type II membrane protein</topology>
    </subcellularLocation>
</comment>
<dbReference type="AlphaFoldDB" id="A0A1F5GE07"/>
<keyword evidence="7 8" id="KW-0472">Membrane</keyword>
<dbReference type="GO" id="GO:0004559">
    <property type="term" value="F:alpha-mannosidase activity"/>
    <property type="evidence" value="ECO:0007669"/>
    <property type="project" value="TreeGrafter"/>
</dbReference>
<keyword evidence="4" id="KW-0735">Signal-anchor</keyword>
<keyword evidence="3" id="KW-0378">Hydrolase</keyword>
<comment type="caution">
    <text evidence="9">The sequence shown here is derived from an EMBL/GenBank/DDBJ whole genome shotgun (WGS) entry which is preliminary data.</text>
</comment>
<dbReference type="InterPro" id="IPR026071">
    <property type="entry name" value="Glyco_Hydrolase_99"/>
</dbReference>
<organism evidence="9 10">
    <name type="scientific">Candidatus Curtissbacteria bacterium RIFCSPHIGHO2_02_FULL_42_15</name>
    <dbReference type="NCBI Taxonomy" id="1797716"/>
    <lineage>
        <taxon>Bacteria</taxon>
        <taxon>Candidatus Curtissiibacteriota</taxon>
    </lineage>
</organism>
<gene>
    <name evidence="9" type="ORF">A3D07_03515</name>
</gene>
<evidence type="ECO:0000313" key="9">
    <source>
        <dbReference type="EMBL" id="OGD90080.1"/>
    </source>
</evidence>
<dbReference type="PANTHER" id="PTHR13572">
    <property type="entry name" value="ENDO-ALPHA-1,2-MANNOSIDASE"/>
    <property type="match status" value="1"/>
</dbReference>
<feature type="transmembrane region" description="Helical" evidence="8">
    <location>
        <begin position="28"/>
        <end position="47"/>
    </location>
</feature>
<keyword evidence="2 8" id="KW-0812">Transmembrane</keyword>
<evidence type="ECO:0000256" key="3">
    <source>
        <dbReference type="ARBA" id="ARBA00022801"/>
    </source>
</evidence>
<keyword evidence="6" id="KW-0333">Golgi apparatus</keyword>
<sequence>MPARSAKNNNLPLFGKFKTRLESKPQDTLIYVGFALIAIFFILASLAPDLSSKFGLLYLKKQLQKIFAAGPLAVEVESGTVSGPVTVVSDSSASGNKYVQFGSPGSSFQPSAPYYATFYYQWYKNPGSDGSWSYWSDHGNNPPNTWFSHFIPDSNTASFDPANELYSSNGYNNFKWQVAKMAEAKQEIAIASWFGPTTREDIAFNNIINSFMGMADNPYPNLRWSIYYEDEGFGDPSVATIINDLNHIKNNFAASPYFFKIGGKPAIFVYAGATDNPGTMTQRWKDANNQLGNSFYVILKVFSGYSADPNQPDSWHQYAPASRSGSHAPYSSYVSPGFWLDDGSAERLVRNPVDFENAVKAMVSANVTWKLTETWNEWGEGTSVEPGEQVRFNSSTGKDEPDPIGYQFKNLYIDILNRNLPFLEQGTGR</sequence>
<dbReference type="EMBL" id="MFBF01000055">
    <property type="protein sequence ID" value="OGD90080.1"/>
    <property type="molecule type" value="Genomic_DNA"/>
</dbReference>
<evidence type="ECO:0000256" key="6">
    <source>
        <dbReference type="ARBA" id="ARBA00023034"/>
    </source>
</evidence>
<evidence type="ECO:0000256" key="7">
    <source>
        <dbReference type="ARBA" id="ARBA00023136"/>
    </source>
</evidence>
<reference evidence="9 10" key="1">
    <citation type="journal article" date="2016" name="Nat. Commun.">
        <title>Thousands of microbial genomes shed light on interconnected biogeochemical processes in an aquifer system.</title>
        <authorList>
            <person name="Anantharaman K."/>
            <person name="Brown C.T."/>
            <person name="Hug L.A."/>
            <person name="Sharon I."/>
            <person name="Castelle C.J."/>
            <person name="Probst A.J."/>
            <person name="Thomas B.C."/>
            <person name="Singh A."/>
            <person name="Wilkins M.J."/>
            <person name="Karaoz U."/>
            <person name="Brodie E.L."/>
            <person name="Williams K.H."/>
            <person name="Hubbard S.S."/>
            <person name="Banfield J.F."/>
        </authorList>
    </citation>
    <scope>NUCLEOTIDE SEQUENCE [LARGE SCALE GENOMIC DNA]</scope>
</reference>
<evidence type="ECO:0000313" key="10">
    <source>
        <dbReference type="Proteomes" id="UP000177124"/>
    </source>
</evidence>